<keyword evidence="2" id="KW-1185">Reference proteome</keyword>
<gene>
    <name evidence="1" type="ORF">K4L44_13710</name>
</gene>
<name>A0AC61NDI4_9BACT</name>
<accession>A0AC61NDI4</accession>
<evidence type="ECO:0000313" key="1">
    <source>
        <dbReference type="EMBL" id="QZE13618.1"/>
    </source>
</evidence>
<proteinExistence type="predicted"/>
<reference evidence="1" key="1">
    <citation type="submission" date="2021-08" db="EMBL/GenBank/DDBJ databases">
        <title>Novel anaerobic bacterium isolated from sea squirt in East Sea, Republic of Korea.</title>
        <authorList>
            <person name="Nguyen T.H."/>
            <person name="Li Z."/>
            <person name="Lee Y.-J."/>
            <person name="Ko J."/>
            <person name="Kim S.-G."/>
        </authorList>
    </citation>
    <scope>NUCLEOTIDE SEQUENCE</scope>
    <source>
        <strain evidence="1">KCTC 25031</strain>
    </source>
</reference>
<evidence type="ECO:0000313" key="2">
    <source>
        <dbReference type="Proteomes" id="UP000826212"/>
    </source>
</evidence>
<sequence length="429" mass="48020">MGDYQTTLEYLYEQLPFFQRQGASAYKHDLAVTLSLDEIYNHPHANYRTIHVAGTNGKGSVSNMIASILHQAGYKVGLYTSPHLKDFRERIRVNGEMISEESVVDFVEHYKMISPEITPSFFEITVAMAFDYFDKQNVDIAVVEVGMGGRLDSTNIIHPDLSVITNIGLDHTQFLGDTLPQVAKEKAGIIKNGVPVIIGKSQKECLDVFSEHAQELNASFTLADQVYHVESHELVEDRRIIQLKKGNGFVYPNLSVSLQGRYQVENVVTVVAVFEKLITMGYKLTESDLYNGLRNIQENTGLKGRWQKIAKKPLVVCDTGHNVDGIAQVVHQIEETKYEALHMVLGMVSDKDVRGVLKLLPKEATYYFCSPDIPRAMEAEVLQEKAKEFGLTGSCYDSVKEALKVAWERADDKDMVFVGGSTFVVAEVV</sequence>
<protein>
    <submittedName>
        <fullName evidence="1">Bifunctional folylpolyglutamate synthase/dihydrofolate synthase</fullName>
    </submittedName>
</protein>
<dbReference type="EMBL" id="CP081303">
    <property type="protein sequence ID" value="QZE13618.1"/>
    <property type="molecule type" value="Genomic_DNA"/>
</dbReference>
<organism evidence="1 2">
    <name type="scientific">Halosquirtibacter laminarini</name>
    <dbReference type="NCBI Taxonomy" id="3374600"/>
    <lineage>
        <taxon>Bacteria</taxon>
        <taxon>Pseudomonadati</taxon>
        <taxon>Bacteroidota</taxon>
        <taxon>Bacteroidia</taxon>
        <taxon>Marinilabiliales</taxon>
        <taxon>Prolixibacteraceae</taxon>
        <taxon>Halosquirtibacter</taxon>
    </lineage>
</organism>
<dbReference type="Proteomes" id="UP000826212">
    <property type="component" value="Chromosome"/>
</dbReference>